<sequence>MQSKAKYGFGQFIINQMKTLAPNIDYTIANYPVGPSGSKPVNIVRGCWLNVIPKSTKHQEAAFKLMQYLTYGDGMKQFIAAQTRLSTVKKYNQGAELEKNRQGNKYVDQILEFMASGVALPPAASACCFRSGIR</sequence>
<evidence type="ECO:0000313" key="2">
    <source>
        <dbReference type="Proteomes" id="UP001304650"/>
    </source>
</evidence>
<protein>
    <submittedName>
        <fullName evidence="1">Extracellular solute-binding protein</fullName>
    </submittedName>
</protein>
<dbReference type="AlphaFoldDB" id="A0AA96LM35"/>
<accession>A0AA96LM35</accession>
<organism evidence="1 2">
    <name type="scientific">Paenibacillus roseopurpureus</name>
    <dbReference type="NCBI Taxonomy" id="2918901"/>
    <lineage>
        <taxon>Bacteria</taxon>
        <taxon>Bacillati</taxon>
        <taxon>Bacillota</taxon>
        <taxon>Bacilli</taxon>
        <taxon>Bacillales</taxon>
        <taxon>Paenibacillaceae</taxon>
        <taxon>Paenibacillus</taxon>
    </lineage>
</organism>
<keyword evidence="2" id="KW-1185">Reference proteome</keyword>
<dbReference type="Gene3D" id="3.40.190.10">
    <property type="entry name" value="Periplasmic binding protein-like II"/>
    <property type="match status" value="1"/>
</dbReference>
<dbReference type="KEGG" id="proo:MJB10_20670"/>
<name>A0AA96LM35_9BACL</name>
<proteinExistence type="predicted"/>
<dbReference type="RefSeq" id="WP_314797835.1">
    <property type="nucleotide sequence ID" value="NZ_CP130319.1"/>
</dbReference>
<reference evidence="1" key="1">
    <citation type="submission" date="2022-02" db="EMBL/GenBank/DDBJ databases">
        <title>Paenibacillus sp. MBLB1832 Whole Genome Shotgun Sequencing.</title>
        <authorList>
            <person name="Hwang C.Y."/>
            <person name="Cho E.-S."/>
            <person name="Seo M.-J."/>
        </authorList>
    </citation>
    <scope>NUCLEOTIDE SEQUENCE</scope>
    <source>
        <strain evidence="1">MBLB1832</strain>
    </source>
</reference>
<evidence type="ECO:0000313" key="1">
    <source>
        <dbReference type="EMBL" id="WNR43499.1"/>
    </source>
</evidence>
<dbReference type="SUPFAM" id="SSF53850">
    <property type="entry name" value="Periplasmic binding protein-like II"/>
    <property type="match status" value="1"/>
</dbReference>
<dbReference type="Proteomes" id="UP001304650">
    <property type="component" value="Chromosome"/>
</dbReference>
<gene>
    <name evidence="1" type="ORF">MJB10_20670</name>
</gene>
<dbReference type="EMBL" id="CP130319">
    <property type="protein sequence ID" value="WNR43499.1"/>
    <property type="molecule type" value="Genomic_DNA"/>
</dbReference>